<evidence type="ECO:0000313" key="2">
    <source>
        <dbReference type="EMBL" id="MFC7329000.1"/>
    </source>
</evidence>
<protein>
    <submittedName>
        <fullName evidence="2">Uncharacterized protein</fullName>
    </submittedName>
</protein>
<accession>A0ABW2KHV4</accession>
<evidence type="ECO:0000256" key="1">
    <source>
        <dbReference type="SAM" id="MobiDB-lite"/>
    </source>
</evidence>
<organism evidence="2 3">
    <name type="scientific">Marinactinospora rubrisoli</name>
    <dbReference type="NCBI Taxonomy" id="2715399"/>
    <lineage>
        <taxon>Bacteria</taxon>
        <taxon>Bacillati</taxon>
        <taxon>Actinomycetota</taxon>
        <taxon>Actinomycetes</taxon>
        <taxon>Streptosporangiales</taxon>
        <taxon>Nocardiopsidaceae</taxon>
        <taxon>Marinactinospora</taxon>
    </lineage>
</organism>
<sequence length="189" mass="21723">MSDIHLPKPIMNVVDKAKAEVEKKAASIGKKVKAKAVSGNKVKGKYKSVDDVFKEFRDEMEKEFIKSFKNQWKRFHPLGEDPNKPPLRMVVGEKVRFSAEQLDEFKKREGLGQGRQKRGVIGALGKKRREQMEAQKAEVAAWLTPQQYQRAERERQLREGPSGNLSSGTYRGRRGMEQAKRQARHYRGI</sequence>
<evidence type="ECO:0000313" key="3">
    <source>
        <dbReference type="Proteomes" id="UP001596540"/>
    </source>
</evidence>
<reference evidence="3" key="1">
    <citation type="journal article" date="2019" name="Int. J. Syst. Evol. Microbiol.">
        <title>The Global Catalogue of Microorganisms (GCM) 10K type strain sequencing project: providing services to taxonomists for standard genome sequencing and annotation.</title>
        <authorList>
            <consortium name="The Broad Institute Genomics Platform"/>
            <consortium name="The Broad Institute Genome Sequencing Center for Infectious Disease"/>
            <person name="Wu L."/>
            <person name="Ma J."/>
        </authorList>
    </citation>
    <scope>NUCLEOTIDE SEQUENCE [LARGE SCALE GENOMIC DNA]</scope>
    <source>
        <strain evidence="3">CGMCC 4.7382</strain>
    </source>
</reference>
<gene>
    <name evidence="2" type="ORF">ACFQRF_14740</name>
</gene>
<comment type="caution">
    <text evidence="2">The sequence shown here is derived from an EMBL/GenBank/DDBJ whole genome shotgun (WGS) entry which is preliminary data.</text>
</comment>
<dbReference type="RefSeq" id="WP_379871647.1">
    <property type="nucleotide sequence ID" value="NZ_JBHTBH010000006.1"/>
</dbReference>
<name>A0ABW2KHV4_9ACTN</name>
<proteinExistence type="predicted"/>
<dbReference type="Proteomes" id="UP001596540">
    <property type="component" value="Unassembled WGS sequence"/>
</dbReference>
<keyword evidence="3" id="KW-1185">Reference proteome</keyword>
<feature type="region of interest" description="Disordered" evidence="1">
    <location>
        <begin position="150"/>
        <end position="189"/>
    </location>
</feature>
<dbReference type="EMBL" id="JBHTBH010000006">
    <property type="protein sequence ID" value="MFC7329000.1"/>
    <property type="molecule type" value="Genomic_DNA"/>
</dbReference>